<dbReference type="InterPro" id="IPR015797">
    <property type="entry name" value="NUDIX_hydrolase-like_dom_sf"/>
</dbReference>
<dbReference type="PANTHER" id="PTHR42904">
    <property type="entry name" value="NUDIX HYDROLASE, NUDC SUBFAMILY"/>
    <property type="match status" value="1"/>
</dbReference>
<evidence type="ECO:0000256" key="2">
    <source>
        <dbReference type="ARBA" id="ARBA00001947"/>
    </source>
</evidence>
<evidence type="ECO:0000256" key="5">
    <source>
        <dbReference type="ARBA" id="ARBA00022723"/>
    </source>
</evidence>
<name>A0A4P7W564_9BACT</name>
<dbReference type="PANTHER" id="PTHR42904:SF6">
    <property type="entry name" value="NAD-CAPPED RNA HYDROLASE NUDT12"/>
    <property type="match status" value="1"/>
</dbReference>
<accession>A0A4P7W564</accession>
<dbReference type="EC" id="3.6.1.22" evidence="4"/>
<evidence type="ECO:0000256" key="1">
    <source>
        <dbReference type="ARBA" id="ARBA00001946"/>
    </source>
</evidence>
<dbReference type="GO" id="GO:0005829">
    <property type="term" value="C:cytosol"/>
    <property type="evidence" value="ECO:0007669"/>
    <property type="project" value="TreeGrafter"/>
</dbReference>
<dbReference type="InterPro" id="IPR020084">
    <property type="entry name" value="NUDIX_hydrolase_CS"/>
</dbReference>
<dbReference type="InterPro" id="IPR000086">
    <property type="entry name" value="NUDIX_hydrolase_dom"/>
</dbReference>
<keyword evidence="5" id="KW-0479">Metal-binding</keyword>
<organism evidence="11 12">
    <name type="scientific">Duncaniella dubosii</name>
    <dbReference type="NCBI Taxonomy" id="2518971"/>
    <lineage>
        <taxon>Bacteria</taxon>
        <taxon>Pseudomonadati</taxon>
        <taxon>Bacteroidota</taxon>
        <taxon>Bacteroidia</taxon>
        <taxon>Bacteroidales</taxon>
        <taxon>Muribaculaceae</taxon>
        <taxon>Duncaniella</taxon>
    </lineage>
</organism>
<dbReference type="CDD" id="cd03429">
    <property type="entry name" value="NUDIX_NADH_pyrophosphatase_Nudt13"/>
    <property type="match status" value="1"/>
</dbReference>
<keyword evidence="8" id="KW-0520">NAD</keyword>
<dbReference type="InterPro" id="IPR049734">
    <property type="entry name" value="NudC-like_C"/>
</dbReference>
<dbReference type="AlphaFoldDB" id="A0A4P7W564"/>
<dbReference type="EMBL" id="CP039396">
    <property type="protein sequence ID" value="QCD43022.1"/>
    <property type="molecule type" value="Genomic_DNA"/>
</dbReference>
<keyword evidence="6" id="KW-0378">Hydrolase</keyword>
<evidence type="ECO:0000256" key="8">
    <source>
        <dbReference type="ARBA" id="ARBA00023027"/>
    </source>
</evidence>
<evidence type="ECO:0000256" key="3">
    <source>
        <dbReference type="ARBA" id="ARBA00009595"/>
    </source>
</evidence>
<evidence type="ECO:0000256" key="6">
    <source>
        <dbReference type="ARBA" id="ARBA00022801"/>
    </source>
</evidence>
<reference evidence="12" key="1">
    <citation type="submission" date="2019-02" db="EMBL/GenBank/DDBJ databases">
        <title>Isolation and identification of novel species under the genus Muribaculum.</title>
        <authorList>
            <person name="Miyake S."/>
            <person name="Ding Y."/>
            <person name="Low A."/>
            <person name="Soh M."/>
            <person name="Seedorf H."/>
        </authorList>
    </citation>
    <scope>NUCLEOTIDE SEQUENCE [LARGE SCALE GENOMIC DNA]</scope>
    <source>
        <strain evidence="12">H5</strain>
    </source>
</reference>
<dbReference type="GO" id="GO:0006742">
    <property type="term" value="P:NADP+ catabolic process"/>
    <property type="evidence" value="ECO:0007669"/>
    <property type="project" value="TreeGrafter"/>
</dbReference>
<comment type="similarity">
    <text evidence="3">Belongs to the Nudix hydrolase family. NudC subfamily.</text>
</comment>
<dbReference type="SUPFAM" id="SSF55811">
    <property type="entry name" value="Nudix"/>
    <property type="match status" value="1"/>
</dbReference>
<dbReference type="PROSITE" id="PS00893">
    <property type="entry name" value="NUDIX_BOX"/>
    <property type="match status" value="1"/>
</dbReference>
<dbReference type="Proteomes" id="UP000297149">
    <property type="component" value="Chromosome"/>
</dbReference>
<evidence type="ECO:0000256" key="9">
    <source>
        <dbReference type="ARBA" id="ARBA00023679"/>
    </source>
</evidence>
<comment type="catalytic activity">
    <reaction evidence="9">
        <text>a 5'-end NAD(+)-phospho-ribonucleoside in mRNA + H2O = a 5'-end phospho-adenosine-phospho-ribonucleoside in mRNA + beta-nicotinamide D-ribonucleotide + 2 H(+)</text>
        <dbReference type="Rhea" id="RHEA:60876"/>
        <dbReference type="Rhea" id="RHEA-COMP:15698"/>
        <dbReference type="Rhea" id="RHEA-COMP:15719"/>
        <dbReference type="ChEBI" id="CHEBI:14649"/>
        <dbReference type="ChEBI" id="CHEBI:15377"/>
        <dbReference type="ChEBI" id="CHEBI:15378"/>
        <dbReference type="ChEBI" id="CHEBI:144029"/>
        <dbReference type="ChEBI" id="CHEBI:144051"/>
    </reaction>
    <physiologicalReaction direction="left-to-right" evidence="9">
        <dbReference type="Rhea" id="RHEA:60877"/>
    </physiologicalReaction>
</comment>
<dbReference type="Gene3D" id="3.90.79.10">
    <property type="entry name" value="Nucleoside Triphosphate Pyrophosphohydrolase"/>
    <property type="match status" value="1"/>
</dbReference>
<dbReference type="GO" id="GO:0019677">
    <property type="term" value="P:NAD+ catabolic process"/>
    <property type="evidence" value="ECO:0007669"/>
    <property type="project" value="TreeGrafter"/>
</dbReference>
<evidence type="ECO:0000256" key="4">
    <source>
        <dbReference type="ARBA" id="ARBA00012381"/>
    </source>
</evidence>
<keyword evidence="7" id="KW-0460">Magnesium</keyword>
<comment type="cofactor">
    <cofactor evidence="1">
        <name>Mg(2+)</name>
        <dbReference type="ChEBI" id="CHEBI:18420"/>
    </cofactor>
</comment>
<comment type="cofactor">
    <cofactor evidence="2">
        <name>Zn(2+)</name>
        <dbReference type="ChEBI" id="CHEBI:29105"/>
    </cofactor>
</comment>
<dbReference type="GO" id="GO:0035529">
    <property type="term" value="F:NADH pyrophosphatase activity"/>
    <property type="evidence" value="ECO:0007669"/>
    <property type="project" value="TreeGrafter"/>
</dbReference>
<evidence type="ECO:0000259" key="10">
    <source>
        <dbReference type="PROSITE" id="PS51462"/>
    </source>
</evidence>
<dbReference type="GO" id="GO:0046872">
    <property type="term" value="F:metal ion binding"/>
    <property type="evidence" value="ECO:0007669"/>
    <property type="project" value="UniProtKB-KW"/>
</dbReference>
<proteinExistence type="inferred from homology"/>
<dbReference type="PROSITE" id="PS51462">
    <property type="entry name" value="NUDIX"/>
    <property type="match status" value="1"/>
</dbReference>
<sequence length="181" mass="20968">MRYKYCPECGFCLFDKEAGDDGAVPYCDRCKRYWFDSFSCCVIVMVVNEFNEIALLRQSYISDEYQTFVAGFMTPGETAEQAAVREVKEELGLDVGKLVYAGTHWFAKREQLMHAFIGHVRRSDFRLSTEVDSASWVSLEDAPSKMFPDRPGNTQHIIYRQYLDSLSDRKFRGTRIGFSLW</sequence>
<dbReference type="KEGG" id="ddb:E7747_12435"/>
<protein>
    <recommendedName>
        <fullName evidence="4">NAD(+) diphosphatase</fullName>
        <ecNumber evidence="4">3.6.1.22</ecNumber>
    </recommendedName>
</protein>
<dbReference type="InterPro" id="IPR050241">
    <property type="entry name" value="NAD-cap_RNA_hydrolase_NudC"/>
</dbReference>
<evidence type="ECO:0000313" key="11">
    <source>
        <dbReference type="EMBL" id="QCD43022.1"/>
    </source>
</evidence>
<evidence type="ECO:0000256" key="7">
    <source>
        <dbReference type="ARBA" id="ARBA00022842"/>
    </source>
</evidence>
<dbReference type="RefSeq" id="WP_136416292.1">
    <property type="nucleotide sequence ID" value="NZ_CP039396.1"/>
</dbReference>
<dbReference type="Pfam" id="PF00293">
    <property type="entry name" value="NUDIX"/>
    <property type="match status" value="1"/>
</dbReference>
<gene>
    <name evidence="11" type="ORF">E7747_12435</name>
</gene>
<feature type="domain" description="Nudix hydrolase" evidence="10">
    <location>
        <begin position="33"/>
        <end position="164"/>
    </location>
</feature>
<keyword evidence="12" id="KW-1185">Reference proteome</keyword>
<evidence type="ECO:0000313" key="12">
    <source>
        <dbReference type="Proteomes" id="UP000297149"/>
    </source>
</evidence>